<evidence type="ECO:0000259" key="8">
    <source>
        <dbReference type="PROSITE" id="PS50928"/>
    </source>
</evidence>
<dbReference type="InterPro" id="IPR051393">
    <property type="entry name" value="ABC_transporter_permease"/>
</dbReference>
<evidence type="ECO:0000256" key="4">
    <source>
        <dbReference type="ARBA" id="ARBA00022692"/>
    </source>
</evidence>
<sequence>MSVQTSSATSRAAAAAPARPVRRGAPWTPYAFLAPYLLLFVVFVAVPAVFGLWISLHNWDYLIDNSPFVGLENYTRLFDRDSLAAGDFWQSMRATGIFTLYSVPPLVAIPLAVAVLLNRSFRGRTFFRAVFFAPYVLGIAVIGVLFGFILDPNIGLLNDYLGRLGIARNIPWTTSVPEAWISLVSVTVWWTLGFNAVIYLAGLQDIPRELYEAASVDGANSWQRFWHITLPGLRRVLVFVITITVLASANMFGQSYLITHGGPGSETRVAIMFIAEEGLGNFRMGSAAAMSYVLMFFLVVLATGMFAMFRRWED</sequence>
<dbReference type="SUPFAM" id="SSF161098">
    <property type="entry name" value="MetI-like"/>
    <property type="match status" value="1"/>
</dbReference>
<dbReference type="AlphaFoldDB" id="A0A512D945"/>
<gene>
    <name evidence="9" type="ORF">CAE01nite_06960</name>
</gene>
<keyword evidence="2 7" id="KW-0813">Transport</keyword>
<keyword evidence="5 7" id="KW-1133">Transmembrane helix</keyword>
<comment type="similarity">
    <text evidence="7">Belongs to the binding-protein-dependent transport system permease family.</text>
</comment>
<keyword evidence="10" id="KW-1185">Reference proteome</keyword>
<dbReference type="Proteomes" id="UP000321181">
    <property type="component" value="Unassembled WGS sequence"/>
</dbReference>
<feature type="transmembrane region" description="Helical" evidence="7">
    <location>
        <begin position="179"/>
        <end position="201"/>
    </location>
</feature>
<evidence type="ECO:0000256" key="5">
    <source>
        <dbReference type="ARBA" id="ARBA00022989"/>
    </source>
</evidence>
<feature type="transmembrane region" description="Helical" evidence="7">
    <location>
        <begin position="289"/>
        <end position="309"/>
    </location>
</feature>
<evidence type="ECO:0000256" key="2">
    <source>
        <dbReference type="ARBA" id="ARBA00022448"/>
    </source>
</evidence>
<dbReference type="CDD" id="cd06261">
    <property type="entry name" value="TM_PBP2"/>
    <property type="match status" value="1"/>
</dbReference>
<comment type="caution">
    <text evidence="9">The sequence shown here is derived from an EMBL/GenBank/DDBJ whole genome shotgun (WGS) entry which is preliminary data.</text>
</comment>
<dbReference type="PANTHER" id="PTHR30193:SF37">
    <property type="entry name" value="INNER MEMBRANE ABC TRANSPORTER PERMEASE PROTEIN YCJO"/>
    <property type="match status" value="1"/>
</dbReference>
<reference evidence="9 10" key="1">
    <citation type="submission" date="2019-07" db="EMBL/GenBank/DDBJ databases">
        <title>Whole genome shotgun sequence of Cellulomonas aerilata NBRC 106308.</title>
        <authorList>
            <person name="Hosoyama A."/>
            <person name="Uohara A."/>
            <person name="Ohji S."/>
            <person name="Ichikawa N."/>
        </authorList>
    </citation>
    <scope>NUCLEOTIDE SEQUENCE [LARGE SCALE GENOMIC DNA]</scope>
    <source>
        <strain evidence="9 10">NBRC 106308</strain>
    </source>
</reference>
<dbReference type="Gene3D" id="1.10.3720.10">
    <property type="entry name" value="MetI-like"/>
    <property type="match status" value="1"/>
</dbReference>
<dbReference type="OrthoDB" id="9805974at2"/>
<dbReference type="PANTHER" id="PTHR30193">
    <property type="entry name" value="ABC TRANSPORTER PERMEASE PROTEIN"/>
    <property type="match status" value="1"/>
</dbReference>
<keyword evidence="3" id="KW-1003">Cell membrane</keyword>
<organism evidence="9 10">
    <name type="scientific">Cellulomonas aerilata</name>
    <dbReference type="NCBI Taxonomy" id="515326"/>
    <lineage>
        <taxon>Bacteria</taxon>
        <taxon>Bacillati</taxon>
        <taxon>Actinomycetota</taxon>
        <taxon>Actinomycetes</taxon>
        <taxon>Micrococcales</taxon>
        <taxon>Cellulomonadaceae</taxon>
        <taxon>Cellulomonas</taxon>
    </lineage>
</organism>
<proteinExistence type="inferred from homology"/>
<dbReference type="Pfam" id="PF00528">
    <property type="entry name" value="BPD_transp_1"/>
    <property type="match status" value="1"/>
</dbReference>
<evidence type="ECO:0000256" key="3">
    <source>
        <dbReference type="ARBA" id="ARBA00022475"/>
    </source>
</evidence>
<name>A0A512D945_9CELL</name>
<protein>
    <submittedName>
        <fullName evidence="9">Sugar ABC transporter permease</fullName>
    </submittedName>
</protein>
<dbReference type="EMBL" id="BJYY01000002">
    <property type="protein sequence ID" value="GEO32971.1"/>
    <property type="molecule type" value="Genomic_DNA"/>
</dbReference>
<evidence type="ECO:0000256" key="1">
    <source>
        <dbReference type="ARBA" id="ARBA00004651"/>
    </source>
</evidence>
<evidence type="ECO:0000256" key="7">
    <source>
        <dbReference type="RuleBase" id="RU363032"/>
    </source>
</evidence>
<dbReference type="RefSeq" id="WP_146900063.1">
    <property type="nucleotide sequence ID" value="NZ_BAAARM010000001.1"/>
</dbReference>
<keyword evidence="4 7" id="KW-0812">Transmembrane</keyword>
<feature type="transmembrane region" description="Helical" evidence="7">
    <location>
        <begin position="30"/>
        <end position="54"/>
    </location>
</feature>
<comment type="subcellular location">
    <subcellularLocation>
        <location evidence="1 7">Cell membrane</location>
        <topology evidence="1 7">Multi-pass membrane protein</topology>
    </subcellularLocation>
</comment>
<feature type="domain" description="ABC transmembrane type-1" evidence="8">
    <location>
        <begin position="92"/>
        <end position="305"/>
    </location>
</feature>
<feature type="transmembrane region" description="Helical" evidence="7">
    <location>
        <begin position="129"/>
        <end position="150"/>
    </location>
</feature>
<dbReference type="GO" id="GO:0005886">
    <property type="term" value="C:plasma membrane"/>
    <property type="evidence" value="ECO:0007669"/>
    <property type="project" value="UniProtKB-SubCell"/>
</dbReference>
<evidence type="ECO:0000256" key="6">
    <source>
        <dbReference type="ARBA" id="ARBA00023136"/>
    </source>
</evidence>
<dbReference type="GO" id="GO:0055085">
    <property type="term" value="P:transmembrane transport"/>
    <property type="evidence" value="ECO:0007669"/>
    <property type="project" value="InterPro"/>
</dbReference>
<evidence type="ECO:0000313" key="10">
    <source>
        <dbReference type="Proteomes" id="UP000321181"/>
    </source>
</evidence>
<keyword evidence="6 7" id="KW-0472">Membrane</keyword>
<dbReference type="PROSITE" id="PS50928">
    <property type="entry name" value="ABC_TM1"/>
    <property type="match status" value="1"/>
</dbReference>
<evidence type="ECO:0000313" key="9">
    <source>
        <dbReference type="EMBL" id="GEO32971.1"/>
    </source>
</evidence>
<feature type="transmembrane region" description="Helical" evidence="7">
    <location>
        <begin position="97"/>
        <end position="117"/>
    </location>
</feature>
<accession>A0A512D945</accession>
<dbReference type="InterPro" id="IPR035906">
    <property type="entry name" value="MetI-like_sf"/>
</dbReference>
<dbReference type="InterPro" id="IPR000515">
    <property type="entry name" value="MetI-like"/>
</dbReference>
<feature type="transmembrane region" description="Helical" evidence="7">
    <location>
        <begin position="236"/>
        <end position="258"/>
    </location>
</feature>